<gene>
    <name evidence="2" type="ORF">GJ689_23915</name>
</gene>
<comment type="caution">
    <text evidence="2">The sequence shown here is derived from an EMBL/GenBank/DDBJ whole genome shotgun (WGS) entry which is preliminary data.</text>
</comment>
<reference evidence="2 3" key="1">
    <citation type="submission" date="2019-11" db="EMBL/GenBank/DDBJ databases">
        <title>Whole-genome sequence of Rhodoplanes serenus DSM 18633, type strain.</title>
        <authorList>
            <person name="Kyndt J.A."/>
            <person name="Meyer T.E."/>
        </authorList>
    </citation>
    <scope>NUCLEOTIDE SEQUENCE [LARGE SCALE GENOMIC DNA]</scope>
    <source>
        <strain evidence="2 3">DSM 18633</strain>
    </source>
</reference>
<evidence type="ECO:0000259" key="1">
    <source>
        <dbReference type="Pfam" id="PF20376"/>
    </source>
</evidence>
<dbReference type="Proteomes" id="UP000438991">
    <property type="component" value="Unassembled WGS sequence"/>
</dbReference>
<dbReference type="EMBL" id="WNKV01000027">
    <property type="protein sequence ID" value="MTW19247.1"/>
    <property type="molecule type" value="Genomic_DNA"/>
</dbReference>
<name>A0A9X5AU33_9BRAD</name>
<feature type="domain" description="DUF6671" evidence="1">
    <location>
        <begin position="61"/>
        <end position="270"/>
    </location>
</feature>
<dbReference type="InterPro" id="IPR046612">
    <property type="entry name" value="DUF6671"/>
</dbReference>
<sequence>MHGKERVIAPLLRRFLGLRVETVHGLDTDRFGTFTREVPRPGSQRDAARAKIAAAFAGNPGVRVAVASEGRFGPHPIVPFAPLGVEIVLLADRDTGIEILGQFVDLDAMWTHAIVTDIAAARIFAESIGFPVQGIIVSGCKDEGPCPESGLFKDVQDHADLERAVDNVIARCGAAVVETDMRAHCNPRRMKAIKRATVNLIREFGTRCPNCDRPGFVITERIPGAPCALCGTPTRLIRAEASACAGCGHRAKNSVGPPAADPSLCDACNP</sequence>
<protein>
    <recommendedName>
        <fullName evidence="1">DUF6671 domain-containing protein</fullName>
    </recommendedName>
</protein>
<organism evidence="2 3">
    <name type="scientific">Rhodoplanes serenus</name>
    <dbReference type="NCBI Taxonomy" id="200615"/>
    <lineage>
        <taxon>Bacteria</taxon>
        <taxon>Pseudomonadati</taxon>
        <taxon>Pseudomonadota</taxon>
        <taxon>Alphaproteobacteria</taxon>
        <taxon>Hyphomicrobiales</taxon>
        <taxon>Nitrobacteraceae</taxon>
        <taxon>Rhodoplanes</taxon>
    </lineage>
</organism>
<dbReference type="Pfam" id="PF20376">
    <property type="entry name" value="DUF6671"/>
    <property type="match status" value="1"/>
</dbReference>
<proteinExistence type="predicted"/>
<evidence type="ECO:0000313" key="3">
    <source>
        <dbReference type="Proteomes" id="UP000438991"/>
    </source>
</evidence>
<evidence type="ECO:0000313" key="2">
    <source>
        <dbReference type="EMBL" id="MTW19247.1"/>
    </source>
</evidence>
<accession>A0A9X5AU33</accession>
<dbReference type="AlphaFoldDB" id="A0A9X5AU33"/>